<evidence type="ECO:0000313" key="2">
    <source>
        <dbReference type="Proteomes" id="UP000309676"/>
    </source>
</evidence>
<dbReference type="Proteomes" id="UP000309676">
    <property type="component" value="Unassembled WGS sequence"/>
</dbReference>
<proteinExistence type="predicted"/>
<name>A0A5R9GE35_9BACL</name>
<evidence type="ECO:0008006" key="3">
    <source>
        <dbReference type="Google" id="ProtNLM"/>
    </source>
</evidence>
<sequence length="75" mass="8544">MLNVENCKGCGKLVLRKPGHPFCPACAASRAKEVRRIKHYILRHPSETILDIHRNAGIPPKAIHELIREDRVQLQ</sequence>
<dbReference type="AlphaFoldDB" id="A0A5R9GE35"/>
<comment type="caution">
    <text evidence="1">The sequence shown here is derived from an EMBL/GenBank/DDBJ whole genome shotgun (WGS) entry which is preliminary data.</text>
</comment>
<dbReference type="EMBL" id="VCIW01000012">
    <property type="protein sequence ID" value="TLS50913.1"/>
    <property type="molecule type" value="Genomic_DNA"/>
</dbReference>
<accession>A0A5R9GE35</accession>
<gene>
    <name evidence="1" type="ORF">FE782_17860</name>
</gene>
<keyword evidence="2" id="KW-1185">Reference proteome</keyword>
<protein>
    <recommendedName>
        <fullName evidence="3">Flagellar protein</fullName>
    </recommendedName>
</protein>
<dbReference type="OrthoDB" id="1707905at2"/>
<reference evidence="1 2" key="1">
    <citation type="submission" date="2019-05" db="EMBL/GenBank/DDBJ databases">
        <authorList>
            <person name="Narsing Rao M.P."/>
            <person name="Li W.J."/>
        </authorList>
    </citation>
    <scope>NUCLEOTIDE SEQUENCE [LARGE SCALE GENOMIC DNA]</scope>
    <source>
        <strain evidence="1 2">SYSU_K30003</strain>
    </source>
</reference>
<organism evidence="1 2">
    <name type="scientific">Paenibacillus antri</name>
    <dbReference type="NCBI Taxonomy" id="2582848"/>
    <lineage>
        <taxon>Bacteria</taxon>
        <taxon>Bacillati</taxon>
        <taxon>Bacillota</taxon>
        <taxon>Bacilli</taxon>
        <taxon>Bacillales</taxon>
        <taxon>Paenibacillaceae</taxon>
        <taxon>Paenibacillus</taxon>
    </lineage>
</organism>
<evidence type="ECO:0000313" key="1">
    <source>
        <dbReference type="EMBL" id="TLS50913.1"/>
    </source>
</evidence>
<dbReference type="RefSeq" id="WP_138195599.1">
    <property type="nucleotide sequence ID" value="NZ_VCIW01000012.1"/>
</dbReference>